<dbReference type="InterPro" id="IPR044824">
    <property type="entry name" value="MAIN-like"/>
</dbReference>
<sequence length="291" mass="33255">MQDPGPLTCCSHNEEFTNLEPIVDDHVVNIIKGVSLEGLLRTLGREIDHGLIMALVERWHPKTHTFHMPHGEITITLQDVEVLLGLLVDGETVTGSIENFWKHVCLDFLGFNVLDDNTKVLQGQRIVIKRLLEQVVVPLPHNAEKDQLHKYARCYILALLGDTIFMDKSGDRVHLMWVQLIEDIRNPQRCLWSSSAWSIVLEVVWQLYEAELPDLPMYCVVGRAVWMATVLLVCFHLVEKHTPDRVVRQFGKVQEIPQPVNTNVVLHGISLRGEGRCRLNAETCWAYHRLG</sequence>
<dbReference type="InterPro" id="IPR019557">
    <property type="entry name" value="AminoTfrase-like_pln_mobile"/>
</dbReference>
<dbReference type="Proteomes" id="UP001459277">
    <property type="component" value="Unassembled WGS sequence"/>
</dbReference>
<dbReference type="PANTHER" id="PTHR46033">
    <property type="entry name" value="PROTEIN MAIN-LIKE 2"/>
    <property type="match status" value="1"/>
</dbReference>
<evidence type="ECO:0000313" key="2">
    <source>
        <dbReference type="EMBL" id="KAK9993603.1"/>
    </source>
</evidence>
<gene>
    <name evidence="2" type="ORF">SO802_023306</name>
</gene>
<keyword evidence="3" id="KW-1185">Reference proteome</keyword>
<name>A0AAW2C828_9ROSI</name>
<dbReference type="EMBL" id="JAZDWU010000008">
    <property type="protein sequence ID" value="KAK9993603.1"/>
    <property type="molecule type" value="Genomic_DNA"/>
</dbReference>
<dbReference type="PANTHER" id="PTHR46033:SF8">
    <property type="entry name" value="PROTEIN MAINTENANCE OF MERISTEMS-LIKE"/>
    <property type="match status" value="1"/>
</dbReference>
<organism evidence="2 3">
    <name type="scientific">Lithocarpus litseifolius</name>
    <dbReference type="NCBI Taxonomy" id="425828"/>
    <lineage>
        <taxon>Eukaryota</taxon>
        <taxon>Viridiplantae</taxon>
        <taxon>Streptophyta</taxon>
        <taxon>Embryophyta</taxon>
        <taxon>Tracheophyta</taxon>
        <taxon>Spermatophyta</taxon>
        <taxon>Magnoliopsida</taxon>
        <taxon>eudicotyledons</taxon>
        <taxon>Gunneridae</taxon>
        <taxon>Pentapetalae</taxon>
        <taxon>rosids</taxon>
        <taxon>fabids</taxon>
        <taxon>Fagales</taxon>
        <taxon>Fagaceae</taxon>
        <taxon>Lithocarpus</taxon>
    </lineage>
</organism>
<reference evidence="2 3" key="1">
    <citation type="submission" date="2024-01" db="EMBL/GenBank/DDBJ databases">
        <title>A telomere-to-telomere, gap-free genome of sweet tea (Lithocarpus litseifolius).</title>
        <authorList>
            <person name="Zhou J."/>
        </authorList>
    </citation>
    <scope>NUCLEOTIDE SEQUENCE [LARGE SCALE GENOMIC DNA]</scope>
    <source>
        <strain evidence="2">Zhou-2022a</strain>
        <tissue evidence="2">Leaf</tissue>
    </source>
</reference>
<feature type="domain" description="Aminotransferase-like plant mobile" evidence="1">
    <location>
        <begin position="202"/>
        <end position="260"/>
    </location>
</feature>
<comment type="caution">
    <text evidence="2">The sequence shown here is derived from an EMBL/GenBank/DDBJ whole genome shotgun (WGS) entry which is preliminary data.</text>
</comment>
<dbReference type="GO" id="GO:0010073">
    <property type="term" value="P:meristem maintenance"/>
    <property type="evidence" value="ECO:0007669"/>
    <property type="project" value="InterPro"/>
</dbReference>
<feature type="domain" description="Aminotransferase-like plant mobile" evidence="1">
    <location>
        <begin position="47"/>
        <end position="197"/>
    </location>
</feature>
<dbReference type="AlphaFoldDB" id="A0AAW2C828"/>
<dbReference type="Pfam" id="PF10536">
    <property type="entry name" value="PMD"/>
    <property type="match status" value="2"/>
</dbReference>
<evidence type="ECO:0000259" key="1">
    <source>
        <dbReference type="Pfam" id="PF10536"/>
    </source>
</evidence>
<protein>
    <recommendedName>
        <fullName evidence="1">Aminotransferase-like plant mobile domain-containing protein</fullName>
    </recommendedName>
</protein>
<evidence type="ECO:0000313" key="3">
    <source>
        <dbReference type="Proteomes" id="UP001459277"/>
    </source>
</evidence>
<proteinExistence type="predicted"/>
<accession>A0AAW2C828</accession>